<dbReference type="PANTHER" id="PTHR31616">
    <property type="entry name" value="TREHALASE"/>
    <property type="match status" value="1"/>
</dbReference>
<dbReference type="InterPro" id="IPR008928">
    <property type="entry name" value="6-hairpin_glycosidase_sf"/>
</dbReference>
<reference evidence="9 10" key="1">
    <citation type="submission" date="2019-03" db="EMBL/GenBank/DDBJ databases">
        <title>Genomic Encyclopedia of Type Strains, Phase IV (KMG-IV): sequencing the most valuable type-strain genomes for metagenomic binning, comparative biology and taxonomic classification.</title>
        <authorList>
            <person name="Goeker M."/>
        </authorList>
    </citation>
    <scope>NUCLEOTIDE SEQUENCE [LARGE SCALE GENOMIC DNA]</scope>
    <source>
        <strain evidence="9 10">DSM 22958</strain>
    </source>
</reference>
<accession>A0A4R2GYT1</accession>
<dbReference type="RefSeq" id="WP_132002468.1">
    <property type="nucleotide sequence ID" value="NZ_JBHUNN010000002.1"/>
</dbReference>
<keyword evidence="10" id="KW-1185">Reference proteome</keyword>
<evidence type="ECO:0000256" key="1">
    <source>
        <dbReference type="ARBA" id="ARBA00001863"/>
    </source>
</evidence>
<comment type="caution">
    <text evidence="9">The sequence shown here is derived from an EMBL/GenBank/DDBJ whole genome shotgun (WGS) entry which is preliminary data.</text>
</comment>
<evidence type="ECO:0000256" key="4">
    <source>
        <dbReference type="ARBA" id="ARBA00022801"/>
    </source>
</evidence>
<evidence type="ECO:0000313" key="9">
    <source>
        <dbReference type="EMBL" id="TCO16274.1"/>
    </source>
</evidence>
<keyword evidence="7" id="KW-0624">Polysaccharide degradation</keyword>
<dbReference type="SUPFAM" id="SSF48208">
    <property type="entry name" value="Six-hairpin glycosidases"/>
    <property type="match status" value="1"/>
</dbReference>
<evidence type="ECO:0000256" key="5">
    <source>
        <dbReference type="ARBA" id="ARBA00023277"/>
    </source>
</evidence>
<dbReference type="PANTHER" id="PTHR31616:SF9">
    <property type="entry name" value="GLUCOAMYLASE, INTRACELLULAR SPORULATION-SPECIFIC"/>
    <property type="match status" value="1"/>
</dbReference>
<dbReference type="AlphaFoldDB" id="A0A4R2GYT1"/>
<dbReference type="Proteomes" id="UP000294881">
    <property type="component" value="Unassembled WGS sequence"/>
</dbReference>
<evidence type="ECO:0000313" key="10">
    <source>
        <dbReference type="Proteomes" id="UP000294881"/>
    </source>
</evidence>
<sequence>MDGQPAEPLTDWLDRQQQCAAERLFGAVSATHLIKQRPGFGQVITPAPGSVLASPADANWDPEPDYFFHWLRDGALAMEAVRLLRASPQFGQLAEWELEQYVNFSLRLAELDGAARLAETPLWHGVATAFLQYVRDPDEVLGLRGDAVRGDVRFNPDGTLDITRWSRPQYDGVALRALGLLRCVDRRQTPEWAELIADDLDCVARNAGRPCVDLWEEEEGFHCHTMLTQYAALRAGAAVAGTSSPMAATARRQASLMGRARLWEAAAEELWRRLDGLRRPEGAGGWIISRVAAAGGAPVSEGKLLDASVILGVIHAGLEDGPFSLSDPLVHGTLLRLEAHYAAAFALNRRLSPHCAPHLGRNPADVYFDGGAWPLITLAAAELRYRLAAAVARGRAPERIAPALWFGEAAEQEPGAVARLLLRAGDMGLASVRAVTPADGAMAEQADRETGAPRSARNLTWSYAAFLTAAAARGEALDAMGSDAPGGDVD</sequence>
<name>A0A4R2GYT1_9HYPH</name>
<keyword evidence="6" id="KW-0326">Glycosidase</keyword>
<dbReference type="EC" id="3.2.1.3" evidence="3"/>
<gene>
    <name evidence="9" type="ORF">EV666_101529</name>
</gene>
<dbReference type="GO" id="GO:0000272">
    <property type="term" value="P:polysaccharide catabolic process"/>
    <property type="evidence" value="ECO:0007669"/>
    <property type="project" value="UniProtKB-KW"/>
</dbReference>
<dbReference type="OrthoDB" id="5641212at2"/>
<evidence type="ECO:0000256" key="6">
    <source>
        <dbReference type="ARBA" id="ARBA00023295"/>
    </source>
</evidence>
<comment type="catalytic activity">
    <reaction evidence="1">
        <text>Hydrolysis of terminal (1-&gt;4)-linked alpha-D-glucose residues successively from non-reducing ends of the chains with release of beta-D-glucose.</text>
        <dbReference type="EC" id="3.2.1.3"/>
    </reaction>
</comment>
<proteinExistence type="inferred from homology"/>
<dbReference type="PRINTS" id="PR00736">
    <property type="entry name" value="GLHYDRLASE15"/>
</dbReference>
<keyword evidence="5" id="KW-0119">Carbohydrate metabolism</keyword>
<evidence type="ECO:0000256" key="2">
    <source>
        <dbReference type="ARBA" id="ARBA00006188"/>
    </source>
</evidence>
<feature type="domain" description="GH15-like" evidence="8">
    <location>
        <begin position="163"/>
        <end position="470"/>
    </location>
</feature>
<protein>
    <recommendedName>
        <fullName evidence="3">glucan 1,4-alpha-glucosidase</fullName>
        <ecNumber evidence="3">3.2.1.3</ecNumber>
    </recommendedName>
</protein>
<dbReference type="Pfam" id="PF00723">
    <property type="entry name" value="Glyco_hydro_15"/>
    <property type="match status" value="1"/>
</dbReference>
<evidence type="ECO:0000256" key="7">
    <source>
        <dbReference type="ARBA" id="ARBA00023326"/>
    </source>
</evidence>
<dbReference type="InterPro" id="IPR012341">
    <property type="entry name" value="6hp_glycosidase-like_sf"/>
</dbReference>
<evidence type="ECO:0000259" key="8">
    <source>
        <dbReference type="Pfam" id="PF00723"/>
    </source>
</evidence>
<dbReference type="GO" id="GO:0004339">
    <property type="term" value="F:glucan 1,4-alpha-glucosidase activity"/>
    <property type="evidence" value="ECO:0007669"/>
    <property type="project" value="UniProtKB-EC"/>
</dbReference>
<evidence type="ECO:0000256" key="3">
    <source>
        <dbReference type="ARBA" id="ARBA00012593"/>
    </source>
</evidence>
<organism evidence="9 10">
    <name type="scientific">Camelimonas lactis</name>
    <dbReference type="NCBI Taxonomy" id="659006"/>
    <lineage>
        <taxon>Bacteria</taxon>
        <taxon>Pseudomonadati</taxon>
        <taxon>Pseudomonadota</taxon>
        <taxon>Alphaproteobacteria</taxon>
        <taxon>Hyphomicrobiales</taxon>
        <taxon>Chelatococcaceae</taxon>
        <taxon>Camelimonas</taxon>
    </lineage>
</organism>
<keyword evidence="4" id="KW-0378">Hydrolase</keyword>
<comment type="similarity">
    <text evidence="2">Belongs to the glycosyl hydrolase 15 family.</text>
</comment>
<dbReference type="Gene3D" id="1.50.10.10">
    <property type="match status" value="1"/>
</dbReference>
<dbReference type="EMBL" id="SLWL01000001">
    <property type="protein sequence ID" value="TCO16274.1"/>
    <property type="molecule type" value="Genomic_DNA"/>
</dbReference>
<dbReference type="InterPro" id="IPR000165">
    <property type="entry name" value="Glucoamylase"/>
</dbReference>
<dbReference type="InterPro" id="IPR011613">
    <property type="entry name" value="GH15-like"/>
</dbReference>